<keyword evidence="12" id="KW-1185">Reference proteome</keyword>
<dbReference type="KEGG" id="vg:80398168"/>
<evidence type="ECO:0000256" key="6">
    <source>
        <dbReference type="ARBA" id="ARBA00022953"/>
    </source>
</evidence>
<dbReference type="GO" id="GO:0003968">
    <property type="term" value="F:RNA-directed RNA polymerase activity"/>
    <property type="evidence" value="ECO:0007669"/>
    <property type="project" value="UniProtKB-KW"/>
</dbReference>
<protein>
    <recommendedName>
        <fullName evidence="1">RNA-directed RNA polymerase</fullName>
        <ecNumber evidence="1">2.7.7.48</ecNumber>
    </recommendedName>
    <alternativeName>
        <fullName evidence="7">RNA replicase beta chain</fullName>
    </alternativeName>
</protein>
<feature type="binding site" evidence="9">
    <location>
        <position position="380"/>
    </location>
    <ligand>
        <name>Mg(2+)</name>
        <dbReference type="ChEBI" id="CHEBI:18420"/>
        <label>2</label>
    </ligand>
</feature>
<feature type="binding site" evidence="9">
    <location>
        <position position="294"/>
    </location>
    <ligand>
        <name>Mg(2+)</name>
        <dbReference type="ChEBI" id="CHEBI:18420"/>
        <label>2</label>
    </ligand>
</feature>
<keyword evidence="3" id="KW-0808">Transferase</keyword>
<dbReference type="GO" id="GO:0046872">
    <property type="term" value="F:metal ion binding"/>
    <property type="evidence" value="ECO:0007669"/>
    <property type="project" value="UniProtKB-KW"/>
</dbReference>
<evidence type="ECO:0000256" key="9">
    <source>
        <dbReference type="PIRSR" id="PIRSR605093-1"/>
    </source>
</evidence>
<dbReference type="InterPro" id="IPR005093">
    <property type="entry name" value="RNArep_beta"/>
</dbReference>
<dbReference type="InterPro" id="IPR007096">
    <property type="entry name" value="RNA-dir_Rpol_cat_phage"/>
</dbReference>
<evidence type="ECO:0000256" key="4">
    <source>
        <dbReference type="ARBA" id="ARBA00022695"/>
    </source>
</evidence>
<dbReference type="InterPro" id="IPR043502">
    <property type="entry name" value="DNA/RNA_pol_sf"/>
</dbReference>
<keyword evidence="9" id="KW-0479">Metal-binding</keyword>
<keyword evidence="2 11" id="KW-0696">RNA-directed RNA polymerase</keyword>
<sequence>MKNHELVNRLRSVSAAESNSALEDVFFELCASIDSPKSLAAWLLFKNDEHDQFVELSCDPDQYSTAFKYADDALVTSFLSKFPYLNLSVDPEEAARVKFLEFEELCKSTNKRFSELSLDPSKWGSYEGAIFHRARRIIADVLGRPNLNEIARGFGWGPGATTVATGSSTTAYDKFQDKLEVTSNCLVMGHCCINSIPSWVNCQLMTDEFPSSYVSLIRDSMVVIRGNKIVFVPKNAKIRRTIAIEPPVNSYVQKGFGTVMRTRLRSVGCDLNDQTLNQRLAREGSLTGKLATLDLKGASDTIASAVVKALLPFKWWVLLDMARSKQGLLDGTWLHYEKFSSMGNGFTFELESLIFWALCRAVLDQDYDSTDDVFNVYGDDIIVPVRVYDKVASILNHFGFILNEKKSFSSGHFRESCGKDFFQGYDVRPIFLKERISNVESIYKLANGIRRYSHRRNLNYGCDVRLRSAWTGLVARLHPDFRALRVPDGKGDCGIVVNFDEASPSRVNQVKNPGHEGWSFQCLQRLPLRKPMSDRHGCYATALSASGSEEPLLGMISPRGRTYPKIARGRTVEWYDLGPWC</sequence>
<dbReference type="EC" id="2.7.7.48" evidence="1"/>
<accession>A0A8S5L452</accession>
<keyword evidence="6" id="KW-0693">Viral RNA replication</keyword>
<comment type="catalytic activity">
    <reaction evidence="8">
        <text>RNA(n) + a ribonucleoside 5'-triphosphate = RNA(n+1) + diphosphate</text>
        <dbReference type="Rhea" id="RHEA:21248"/>
        <dbReference type="Rhea" id="RHEA-COMP:14527"/>
        <dbReference type="Rhea" id="RHEA-COMP:17342"/>
        <dbReference type="ChEBI" id="CHEBI:33019"/>
        <dbReference type="ChEBI" id="CHEBI:61557"/>
        <dbReference type="ChEBI" id="CHEBI:140395"/>
        <dbReference type="EC" id="2.7.7.48"/>
    </reaction>
</comment>
<dbReference type="GO" id="GO:0000166">
    <property type="term" value="F:nucleotide binding"/>
    <property type="evidence" value="ECO:0007669"/>
    <property type="project" value="UniProtKB-KW"/>
</dbReference>
<dbReference type="GeneID" id="80398168"/>
<dbReference type="GO" id="GO:0039694">
    <property type="term" value="P:viral RNA genome replication"/>
    <property type="evidence" value="ECO:0007669"/>
    <property type="project" value="InterPro"/>
</dbReference>
<reference evidence="11" key="1">
    <citation type="submission" date="2020-09" db="EMBL/GenBank/DDBJ databases">
        <title>Leviviricetes taxonomy.</title>
        <authorList>
            <person name="Stockdale S.R."/>
            <person name="Callanan J."/>
            <person name="Adriaenssens E.M."/>
            <person name="Kuhn J.H."/>
            <person name="Rumnieks J."/>
            <person name="Shkoporov A."/>
            <person name="Draper L.A."/>
            <person name="Ross P."/>
            <person name="Hill C."/>
        </authorList>
    </citation>
    <scope>NUCLEOTIDE SEQUENCE</scope>
</reference>
<dbReference type="SUPFAM" id="SSF56672">
    <property type="entry name" value="DNA/RNA polymerases"/>
    <property type="match status" value="1"/>
</dbReference>
<evidence type="ECO:0000313" key="12">
    <source>
        <dbReference type="Proteomes" id="UP000682056"/>
    </source>
</evidence>
<gene>
    <name evidence="11" type="primary">SRR5466727_3_5</name>
</gene>
<dbReference type="Pfam" id="PF03431">
    <property type="entry name" value="RNA_replicase_B"/>
    <property type="match status" value="1"/>
</dbReference>
<proteinExistence type="predicted"/>
<keyword evidence="9" id="KW-0460">Magnesium</keyword>
<organism evidence="11 12">
    <name type="scientific">ssRNA phage SRR5466727_3</name>
    <dbReference type="NCBI Taxonomy" id="2786432"/>
    <lineage>
        <taxon>Viruses</taxon>
        <taxon>Riboviria</taxon>
        <taxon>Orthornavirae</taxon>
        <taxon>Lenarviricota</taxon>
        <taxon>Leviviricetes</taxon>
        <taxon>Norzivirales</taxon>
        <taxon>Fiersviridae</taxon>
        <taxon>Chahsmivirus</taxon>
        <taxon>Chahsmivirus limivivens</taxon>
    </lineage>
</organism>
<evidence type="ECO:0000256" key="2">
    <source>
        <dbReference type="ARBA" id="ARBA00022484"/>
    </source>
</evidence>
<dbReference type="RefSeq" id="YP_010769217.1">
    <property type="nucleotide sequence ID" value="NC_073910.1"/>
</dbReference>
<dbReference type="PROSITE" id="PS50522">
    <property type="entry name" value="RDRP_PHAGE"/>
    <property type="match status" value="1"/>
</dbReference>
<keyword evidence="5" id="KW-0547">Nucleotide-binding</keyword>
<evidence type="ECO:0000313" key="11">
    <source>
        <dbReference type="EMBL" id="DAD52449.1"/>
    </source>
</evidence>
<name>A0A8S5L452_9VIRU</name>
<keyword evidence="4" id="KW-0548">Nucleotidyltransferase</keyword>
<evidence type="ECO:0000259" key="10">
    <source>
        <dbReference type="PROSITE" id="PS50522"/>
    </source>
</evidence>
<evidence type="ECO:0000256" key="3">
    <source>
        <dbReference type="ARBA" id="ARBA00022679"/>
    </source>
</evidence>
<evidence type="ECO:0000256" key="7">
    <source>
        <dbReference type="ARBA" id="ARBA00030248"/>
    </source>
</evidence>
<comment type="cofactor">
    <cofactor evidence="9">
        <name>Mg(2+)</name>
        <dbReference type="ChEBI" id="CHEBI:18420"/>
    </cofactor>
    <text evidence="9">Binds 2 Mg(2+) per subunit.</text>
</comment>
<evidence type="ECO:0000256" key="8">
    <source>
        <dbReference type="ARBA" id="ARBA00048744"/>
    </source>
</evidence>
<dbReference type="EMBL" id="BK014106">
    <property type="protein sequence ID" value="DAD52449.1"/>
    <property type="molecule type" value="Genomic_RNA"/>
</dbReference>
<dbReference type="Proteomes" id="UP000682056">
    <property type="component" value="Segment"/>
</dbReference>
<feature type="binding site" evidence="9">
    <location>
        <position position="379"/>
    </location>
    <ligand>
        <name>Mg(2+)</name>
        <dbReference type="ChEBI" id="CHEBI:18420"/>
        <label>2</label>
    </ligand>
</feature>
<feature type="domain" description="RdRp catalytic" evidence="10">
    <location>
        <begin position="279"/>
        <end position="411"/>
    </location>
</feature>
<evidence type="ECO:0000256" key="5">
    <source>
        <dbReference type="ARBA" id="ARBA00022741"/>
    </source>
</evidence>
<evidence type="ECO:0000256" key="1">
    <source>
        <dbReference type="ARBA" id="ARBA00012494"/>
    </source>
</evidence>